<dbReference type="Pfam" id="PF14036">
    <property type="entry name" value="YlaH"/>
    <property type="match status" value="1"/>
</dbReference>
<sequence>MLFATATQPAPAPEMTPIATFLGAEDPSNFLFAYIILYLIINALSILVFNLGFARRLPILQTVIVYVLMFFGNIFITLFALTLPIIESLFIAALILGIYKFQLRRHKKELAEEE</sequence>
<gene>
    <name evidence="2" type="ORF">FLK61_33275</name>
</gene>
<dbReference type="InterPro" id="IPR025620">
    <property type="entry name" value="YlaH"/>
</dbReference>
<proteinExistence type="predicted"/>
<keyword evidence="1" id="KW-0812">Transmembrane</keyword>
<dbReference type="EMBL" id="CP041372">
    <property type="protein sequence ID" value="QKS71563.1"/>
    <property type="molecule type" value="Genomic_DNA"/>
</dbReference>
<reference evidence="3" key="1">
    <citation type="submission" date="2019-07" db="EMBL/GenBank/DDBJ databases">
        <title>Bacillus alkalisoli sp. nov. isolated from saline soil.</title>
        <authorList>
            <person name="Sun J.-Q."/>
            <person name="Xu L."/>
        </authorList>
    </citation>
    <scope>NUCLEOTIDE SEQUENCE [LARGE SCALE GENOMIC DNA]</scope>
    <source>
        <strain evidence="3">M4U3P1</strain>
    </source>
</reference>
<dbReference type="AlphaFoldDB" id="A0A859FDW8"/>
<name>A0A859FDW8_9BACI</name>
<evidence type="ECO:0000256" key="1">
    <source>
        <dbReference type="SAM" id="Phobius"/>
    </source>
</evidence>
<accession>A0A859FDW8</accession>
<keyword evidence="1" id="KW-0472">Membrane</keyword>
<evidence type="ECO:0000313" key="2">
    <source>
        <dbReference type="EMBL" id="QKS71563.1"/>
    </source>
</evidence>
<keyword evidence="1" id="KW-1133">Transmembrane helix</keyword>
<evidence type="ECO:0000313" key="3">
    <source>
        <dbReference type="Proteomes" id="UP000318138"/>
    </source>
</evidence>
<organism evidence="2 3">
    <name type="scientific">Paenalkalicoccus suaedae</name>
    <dbReference type="NCBI Taxonomy" id="2592382"/>
    <lineage>
        <taxon>Bacteria</taxon>
        <taxon>Bacillati</taxon>
        <taxon>Bacillota</taxon>
        <taxon>Bacilli</taxon>
        <taxon>Bacillales</taxon>
        <taxon>Bacillaceae</taxon>
        <taxon>Paenalkalicoccus</taxon>
    </lineage>
</organism>
<feature type="transmembrane region" description="Helical" evidence="1">
    <location>
        <begin position="59"/>
        <end position="79"/>
    </location>
</feature>
<keyword evidence="3" id="KW-1185">Reference proteome</keyword>
<protein>
    <submittedName>
        <fullName evidence="2">YlaH-like family protein</fullName>
    </submittedName>
</protein>
<dbReference type="RefSeq" id="WP_176009598.1">
    <property type="nucleotide sequence ID" value="NZ_CP041372.2"/>
</dbReference>
<feature type="transmembrane region" description="Helical" evidence="1">
    <location>
        <begin position="31"/>
        <end position="52"/>
    </location>
</feature>
<dbReference type="Proteomes" id="UP000318138">
    <property type="component" value="Chromosome"/>
</dbReference>
<dbReference type="KEGG" id="psua:FLK61_33275"/>